<dbReference type="EMBL" id="QLMC01000002">
    <property type="protein sequence ID" value="RAJ99865.1"/>
    <property type="molecule type" value="Genomic_DNA"/>
</dbReference>
<keyword evidence="3" id="KW-1185">Reference proteome</keyword>
<dbReference type="AlphaFoldDB" id="A0A327X0I2"/>
<evidence type="ECO:0000313" key="2">
    <source>
        <dbReference type="EMBL" id="RAJ99865.1"/>
    </source>
</evidence>
<comment type="caution">
    <text evidence="2">The sequence shown here is derived from an EMBL/GenBank/DDBJ whole genome shotgun (WGS) entry which is preliminary data.</text>
</comment>
<protein>
    <submittedName>
        <fullName evidence="2">Uncharacterized protein</fullName>
    </submittedName>
</protein>
<reference evidence="2 3" key="1">
    <citation type="submission" date="2018-06" db="EMBL/GenBank/DDBJ databases">
        <title>Genomic Encyclopedia of Archaeal and Bacterial Type Strains, Phase II (KMG-II): from individual species to whole genera.</title>
        <authorList>
            <person name="Goeker M."/>
        </authorList>
    </citation>
    <scope>NUCLEOTIDE SEQUENCE [LARGE SCALE GENOMIC DNA]</scope>
    <source>
        <strain evidence="2 3">DSM 21851</strain>
    </source>
</reference>
<proteinExistence type="predicted"/>
<organism evidence="2 3">
    <name type="scientific">Larkinella arboricola</name>
    <dbReference type="NCBI Taxonomy" id="643671"/>
    <lineage>
        <taxon>Bacteria</taxon>
        <taxon>Pseudomonadati</taxon>
        <taxon>Bacteroidota</taxon>
        <taxon>Cytophagia</taxon>
        <taxon>Cytophagales</taxon>
        <taxon>Spirosomataceae</taxon>
        <taxon>Larkinella</taxon>
    </lineage>
</organism>
<sequence>MAIAPSKPPGRRLLKRMSTRTKWLLLAPFSLILIGYGLCVFSQAAHLKHTGESFSRWFLLGTYSLVVINAGISLFGQAVIFRMRIENRRIIRRYLKKMLRERQKKENPVRRA</sequence>
<keyword evidence="1" id="KW-1133">Transmembrane helix</keyword>
<keyword evidence="1" id="KW-0472">Membrane</keyword>
<feature type="transmembrane region" description="Helical" evidence="1">
    <location>
        <begin position="57"/>
        <end position="83"/>
    </location>
</feature>
<name>A0A327X0I2_LARAB</name>
<accession>A0A327X0I2</accession>
<keyword evidence="1" id="KW-0812">Transmembrane</keyword>
<gene>
    <name evidence="2" type="ORF">LX87_01561</name>
</gene>
<evidence type="ECO:0000256" key="1">
    <source>
        <dbReference type="SAM" id="Phobius"/>
    </source>
</evidence>
<feature type="transmembrane region" description="Helical" evidence="1">
    <location>
        <begin position="21"/>
        <end position="45"/>
    </location>
</feature>
<evidence type="ECO:0000313" key="3">
    <source>
        <dbReference type="Proteomes" id="UP000248790"/>
    </source>
</evidence>
<dbReference type="Proteomes" id="UP000248790">
    <property type="component" value="Unassembled WGS sequence"/>
</dbReference>